<dbReference type="Gene3D" id="1.20.1280.50">
    <property type="match status" value="1"/>
</dbReference>
<proteinExistence type="predicted"/>
<reference evidence="2 3" key="1">
    <citation type="journal article" date="2021" name="Comput. Struct. Biotechnol. J.">
        <title>De novo genome assembly of the potent medicinal plant Rehmannia glutinosa using nanopore technology.</title>
        <authorList>
            <person name="Ma L."/>
            <person name="Dong C."/>
            <person name="Song C."/>
            <person name="Wang X."/>
            <person name="Zheng X."/>
            <person name="Niu Y."/>
            <person name="Chen S."/>
            <person name="Feng W."/>
        </authorList>
    </citation>
    <scope>NUCLEOTIDE SEQUENCE [LARGE SCALE GENOMIC DNA]</scope>
    <source>
        <strain evidence="2">DH-2019</strain>
    </source>
</reference>
<accession>A0ABR0TX86</accession>
<dbReference type="InterPro" id="IPR050232">
    <property type="entry name" value="FBL13/AtMIF1-like"/>
</dbReference>
<dbReference type="InterPro" id="IPR055411">
    <property type="entry name" value="LRR_FXL15/At3g58940/PEG3-like"/>
</dbReference>
<gene>
    <name evidence="2" type="ORF">DH2020_007163</name>
</gene>
<dbReference type="EMBL" id="JABTTQ020003506">
    <property type="protein sequence ID" value="KAK6114894.1"/>
    <property type="molecule type" value="Genomic_DNA"/>
</dbReference>
<dbReference type="InterPro" id="IPR032675">
    <property type="entry name" value="LRR_dom_sf"/>
</dbReference>
<evidence type="ECO:0000313" key="2">
    <source>
        <dbReference type="EMBL" id="KAK6114894.1"/>
    </source>
</evidence>
<dbReference type="PANTHER" id="PTHR31900">
    <property type="entry name" value="F-BOX/RNI SUPERFAMILY PROTEIN-RELATED"/>
    <property type="match status" value="1"/>
</dbReference>
<comment type="caution">
    <text evidence="2">The sequence shown here is derived from an EMBL/GenBank/DDBJ whole genome shotgun (WGS) entry which is preliminary data.</text>
</comment>
<evidence type="ECO:0000313" key="3">
    <source>
        <dbReference type="Proteomes" id="UP001318860"/>
    </source>
</evidence>
<dbReference type="SMART" id="SM00579">
    <property type="entry name" value="FBD"/>
    <property type="match status" value="1"/>
</dbReference>
<dbReference type="SUPFAM" id="SSF81383">
    <property type="entry name" value="F-box domain"/>
    <property type="match status" value="1"/>
</dbReference>
<dbReference type="InterPro" id="IPR006566">
    <property type="entry name" value="FBD"/>
</dbReference>
<dbReference type="Pfam" id="PF24758">
    <property type="entry name" value="LRR_At5g56370"/>
    <property type="match status" value="1"/>
</dbReference>
<sequence length="449" mass="51809">MDVTRKSSRKPSMDRLSALPDDVLCHILSFLSTKNSVATSVLARRWRFLWTFVPNIDLGLTYGDDDVKLWTDINMWNGFSKIIIDRVILLHKAPRINTFRLCNNLHDCREYELRAWIRTAISRSVRNIEICFNYNIYLPQCLFTYKTLVDLTLICHVDIPVSFDVYLPALKKLALGIVRYESAESFSRLLSGCPVLEELIMGSFVVRSSRMCFYVCSPTLIRLTFYPSLKLVAHEFYRNCYRVKIDTPALRYLHAYEPISEDFSARALTSLMEADIVFVNEAPLAGDAIYSRNILEFLGRLCNVKCLKLSTTPMKVPDSAFSALTIRFPNLTKLELPVNWCLDWRLFLYLLGNADNLEVLIIHKVTCWMEPHQVPTCLLSHLRTVTISLFECAEHEFELISYILGNAKVLKRMDIHFELNGIDLKGKFDGIKRISLFERGSKACELVFH</sequence>
<evidence type="ECO:0000259" key="1">
    <source>
        <dbReference type="PROSITE" id="PS50181"/>
    </source>
</evidence>
<dbReference type="CDD" id="cd22160">
    <property type="entry name" value="F-box_AtFBL13-like"/>
    <property type="match status" value="1"/>
</dbReference>
<dbReference type="SUPFAM" id="SSF52047">
    <property type="entry name" value="RNI-like"/>
    <property type="match status" value="1"/>
</dbReference>
<dbReference type="Proteomes" id="UP001318860">
    <property type="component" value="Unassembled WGS sequence"/>
</dbReference>
<keyword evidence="3" id="KW-1185">Reference proteome</keyword>
<dbReference type="Pfam" id="PF00646">
    <property type="entry name" value="F-box"/>
    <property type="match status" value="1"/>
</dbReference>
<dbReference type="PROSITE" id="PS50181">
    <property type="entry name" value="FBOX"/>
    <property type="match status" value="1"/>
</dbReference>
<dbReference type="Gene3D" id="3.80.10.10">
    <property type="entry name" value="Ribonuclease Inhibitor"/>
    <property type="match status" value="1"/>
</dbReference>
<protein>
    <recommendedName>
        <fullName evidence="1">F-box domain-containing protein</fullName>
    </recommendedName>
</protein>
<organism evidence="2 3">
    <name type="scientific">Rehmannia glutinosa</name>
    <name type="common">Chinese foxglove</name>
    <dbReference type="NCBI Taxonomy" id="99300"/>
    <lineage>
        <taxon>Eukaryota</taxon>
        <taxon>Viridiplantae</taxon>
        <taxon>Streptophyta</taxon>
        <taxon>Embryophyta</taxon>
        <taxon>Tracheophyta</taxon>
        <taxon>Spermatophyta</taxon>
        <taxon>Magnoliopsida</taxon>
        <taxon>eudicotyledons</taxon>
        <taxon>Gunneridae</taxon>
        <taxon>Pentapetalae</taxon>
        <taxon>asterids</taxon>
        <taxon>lamiids</taxon>
        <taxon>Lamiales</taxon>
        <taxon>Orobanchaceae</taxon>
        <taxon>Rehmannieae</taxon>
        <taxon>Rehmannia</taxon>
    </lineage>
</organism>
<dbReference type="InterPro" id="IPR053781">
    <property type="entry name" value="F-box_AtFBL13-like"/>
</dbReference>
<feature type="domain" description="F-box" evidence="1">
    <location>
        <begin position="13"/>
        <end position="73"/>
    </location>
</feature>
<dbReference type="SMART" id="SM00256">
    <property type="entry name" value="FBOX"/>
    <property type="match status" value="1"/>
</dbReference>
<name>A0ABR0TX86_REHGL</name>
<dbReference type="InterPro" id="IPR036047">
    <property type="entry name" value="F-box-like_dom_sf"/>
</dbReference>
<dbReference type="PANTHER" id="PTHR31900:SF34">
    <property type="entry name" value="EMB|CAB62440.1-RELATED"/>
    <property type="match status" value="1"/>
</dbReference>
<dbReference type="InterPro" id="IPR001810">
    <property type="entry name" value="F-box_dom"/>
</dbReference>
<dbReference type="Pfam" id="PF08387">
    <property type="entry name" value="FBD"/>
    <property type="match status" value="1"/>
</dbReference>